<dbReference type="OrthoDB" id="3524430at2759"/>
<feature type="region of interest" description="Disordered" evidence="1">
    <location>
        <begin position="160"/>
        <end position="181"/>
    </location>
</feature>
<dbReference type="EMBL" id="CAJHIA010000036">
    <property type="protein sequence ID" value="CAD6452125.1"/>
    <property type="molecule type" value="Genomic_DNA"/>
</dbReference>
<gene>
    <name evidence="2" type="ORF">SCLTRI_LOCUS9680</name>
</gene>
<dbReference type="Proteomes" id="UP000624404">
    <property type="component" value="Unassembled WGS sequence"/>
</dbReference>
<evidence type="ECO:0000313" key="3">
    <source>
        <dbReference type="Proteomes" id="UP000624404"/>
    </source>
</evidence>
<keyword evidence="3" id="KW-1185">Reference proteome</keyword>
<feature type="region of interest" description="Disordered" evidence="1">
    <location>
        <begin position="226"/>
        <end position="245"/>
    </location>
</feature>
<evidence type="ECO:0000256" key="1">
    <source>
        <dbReference type="SAM" id="MobiDB-lite"/>
    </source>
</evidence>
<protein>
    <submittedName>
        <fullName evidence="2">60899943-3545-4944-865d-48320c509bd0</fullName>
    </submittedName>
</protein>
<proteinExistence type="predicted"/>
<sequence length="261" mass="29645">MIFVVGAIETFTCGHQYWSSIVRKEREDTDGTSKEGQCIAGPDTTWIKHISECNECKINDLDHDQVTISPPPSPLLDPPDNLNDSRGGVTEYRCGHRRFFTRDEGGLPVLGMDKLGFLLAKSRDDCPRCEHEKFKDEFRDDFKGETTSTLSQALTFPTVTSRMTRPSQRQDEESPPMRMSQLRPQRGMAIGRSFDARLDPDEGINLESARHRGYQQAVDEMMLSSTFDLSPESNRQKRKQSKTEKIKAIGKSIWGSIKRNI</sequence>
<evidence type="ECO:0000313" key="2">
    <source>
        <dbReference type="EMBL" id="CAD6452125.1"/>
    </source>
</evidence>
<comment type="caution">
    <text evidence="2">The sequence shown here is derived from an EMBL/GenBank/DDBJ whole genome shotgun (WGS) entry which is preliminary data.</text>
</comment>
<reference evidence="2" key="1">
    <citation type="submission" date="2020-10" db="EMBL/GenBank/DDBJ databases">
        <authorList>
            <person name="Kusch S."/>
        </authorList>
    </citation>
    <scope>NUCLEOTIDE SEQUENCE</scope>
    <source>
        <strain evidence="2">SwB9</strain>
    </source>
</reference>
<name>A0A8H2W5N0_9HELO</name>
<organism evidence="2 3">
    <name type="scientific">Sclerotinia trifoliorum</name>
    <dbReference type="NCBI Taxonomy" id="28548"/>
    <lineage>
        <taxon>Eukaryota</taxon>
        <taxon>Fungi</taxon>
        <taxon>Dikarya</taxon>
        <taxon>Ascomycota</taxon>
        <taxon>Pezizomycotina</taxon>
        <taxon>Leotiomycetes</taxon>
        <taxon>Helotiales</taxon>
        <taxon>Sclerotiniaceae</taxon>
        <taxon>Sclerotinia</taxon>
    </lineage>
</organism>
<accession>A0A8H2W5N0</accession>
<dbReference type="AlphaFoldDB" id="A0A8H2W5N0"/>